<sequence>MLWPLSAGDTPKQFIQFGTEDSLYIKTIKRNNVLCDKADDQLRKAKLSADIVMEPSCKGTAASIMIACFMYPNETFLLTPSDHEISDEKAYAEAVQKAQKLAEKGNIVLFGIEPERAEHRFGYIKDGKTVQFVEKPDAEKAQELVDDGWLVNSGILCFNSSVMMHELVQFPPDQSIIARTVYENIRSGRATHRLCGRFMGEMKKHDIDKSVLERTTKLKCVKGITGWRDVGTYESIYEFRNRKEGGNLSINIGDSFGCADFVDSSGCMVLNNEQDVVVVQTGGKVLVAHKDTDIMQAMKKLEEY</sequence>
<dbReference type="PANTHER" id="PTHR46390">
    <property type="entry name" value="MANNOSE-1-PHOSPHATE GUANYLYLTRANSFERASE"/>
    <property type="match status" value="1"/>
</dbReference>
<dbReference type="Pfam" id="PF00483">
    <property type="entry name" value="NTP_transferase"/>
    <property type="match status" value="1"/>
</dbReference>
<dbReference type="EC" id="2.7.7.13" evidence="2"/>
<dbReference type="KEGG" id="dap:Dacet_2695"/>
<dbReference type="GO" id="GO:0009298">
    <property type="term" value="P:GDP-mannose biosynthetic process"/>
    <property type="evidence" value="ECO:0007669"/>
    <property type="project" value="TreeGrafter"/>
</dbReference>
<keyword evidence="3" id="KW-1185">Reference proteome</keyword>
<dbReference type="AlphaFoldDB" id="D4H594"/>
<dbReference type="Proteomes" id="UP000002012">
    <property type="component" value="Chromosome"/>
</dbReference>
<dbReference type="Gene3D" id="3.90.550.10">
    <property type="entry name" value="Spore Coat Polysaccharide Biosynthesis Protein SpsA, Chain A"/>
    <property type="match status" value="1"/>
</dbReference>
<dbReference type="HOGENOM" id="CLU_035527_0_0_0"/>
<dbReference type="PaxDb" id="522772-Dacet_2695"/>
<keyword evidence="2" id="KW-0808">Transferase</keyword>
<evidence type="ECO:0000313" key="2">
    <source>
        <dbReference type="EMBL" id="ADD69450.1"/>
    </source>
</evidence>
<proteinExistence type="predicted"/>
<dbReference type="EMBL" id="CP001968">
    <property type="protein sequence ID" value="ADD69450.1"/>
    <property type="molecule type" value="Genomic_DNA"/>
</dbReference>
<evidence type="ECO:0000313" key="3">
    <source>
        <dbReference type="Proteomes" id="UP000002012"/>
    </source>
</evidence>
<reference evidence="2 3" key="1">
    <citation type="journal article" date="2010" name="Stand. Genomic Sci.">
        <title>Complete genome sequence of Denitrovibrio acetiphilus type strain (N2460).</title>
        <authorList>
            <person name="Kiss H."/>
            <person name="Lang E."/>
            <person name="Lapidus A."/>
            <person name="Copeland A."/>
            <person name="Nolan M."/>
            <person name="Glavina Del Rio T."/>
            <person name="Chen F."/>
            <person name="Lucas S."/>
            <person name="Tice H."/>
            <person name="Cheng J.F."/>
            <person name="Han C."/>
            <person name="Goodwin L."/>
            <person name="Pitluck S."/>
            <person name="Liolios K."/>
            <person name="Pati A."/>
            <person name="Ivanova N."/>
            <person name="Mavromatis K."/>
            <person name="Chen A."/>
            <person name="Palaniappan K."/>
            <person name="Land M."/>
            <person name="Hauser L."/>
            <person name="Chang Y.J."/>
            <person name="Jeffries C.D."/>
            <person name="Detter J.C."/>
            <person name="Brettin T."/>
            <person name="Spring S."/>
            <person name="Rohde M."/>
            <person name="Goker M."/>
            <person name="Woyke T."/>
            <person name="Bristow J."/>
            <person name="Eisen J.A."/>
            <person name="Markowitz V."/>
            <person name="Hugenholtz P."/>
            <person name="Kyrpides N.C."/>
            <person name="Klenk H.P."/>
        </authorList>
    </citation>
    <scope>NUCLEOTIDE SEQUENCE [LARGE SCALE GENOMIC DNA]</scope>
    <source>
        <strain evidence="3">DSM 12809 / NBRC 114555 / N2460</strain>
    </source>
</reference>
<feature type="domain" description="Nucleotidyl transferase" evidence="1">
    <location>
        <begin position="36"/>
        <end position="241"/>
    </location>
</feature>
<dbReference type="InterPro" id="IPR005835">
    <property type="entry name" value="NTP_transferase_dom"/>
</dbReference>
<organism evidence="2 3">
    <name type="scientific">Denitrovibrio acetiphilus (strain DSM 12809 / NBRC 114555 / N2460)</name>
    <dbReference type="NCBI Taxonomy" id="522772"/>
    <lineage>
        <taxon>Bacteria</taxon>
        <taxon>Pseudomonadati</taxon>
        <taxon>Deferribacterota</taxon>
        <taxon>Deferribacteres</taxon>
        <taxon>Deferribacterales</taxon>
        <taxon>Geovibrionaceae</taxon>
        <taxon>Denitrovibrio</taxon>
    </lineage>
</organism>
<dbReference type="InterPro" id="IPR051161">
    <property type="entry name" value="Mannose-6P_isomerase_type2"/>
</dbReference>
<dbReference type="SUPFAM" id="SSF53448">
    <property type="entry name" value="Nucleotide-diphospho-sugar transferases"/>
    <property type="match status" value="1"/>
</dbReference>
<dbReference type="eggNOG" id="COG0836">
    <property type="taxonomic scope" value="Bacteria"/>
</dbReference>
<dbReference type="STRING" id="522772.Dacet_2695"/>
<keyword evidence="2" id="KW-0548">Nucleotidyltransferase</keyword>
<name>D4H594_DENA2</name>
<dbReference type="PANTHER" id="PTHR46390:SF1">
    <property type="entry name" value="MANNOSE-1-PHOSPHATE GUANYLYLTRANSFERASE"/>
    <property type="match status" value="1"/>
</dbReference>
<protein>
    <submittedName>
        <fullName evidence="2">Mannose-1-phosphate guanylyltransferase</fullName>
        <ecNumber evidence="2">2.7.7.13</ecNumber>
    </submittedName>
</protein>
<dbReference type="InterPro" id="IPR029044">
    <property type="entry name" value="Nucleotide-diphossugar_trans"/>
</dbReference>
<evidence type="ECO:0000259" key="1">
    <source>
        <dbReference type="Pfam" id="PF00483"/>
    </source>
</evidence>
<accession>D4H594</accession>
<dbReference type="GO" id="GO:0004475">
    <property type="term" value="F:mannose-1-phosphate guanylyltransferase (GTP) activity"/>
    <property type="evidence" value="ECO:0007669"/>
    <property type="project" value="UniProtKB-EC"/>
</dbReference>
<dbReference type="InParanoid" id="D4H594"/>
<gene>
    <name evidence="2" type="ordered locus">Dacet_2695</name>
</gene>